<dbReference type="Gene3D" id="3.40.50.720">
    <property type="entry name" value="NAD(P)-binding Rossmann-like Domain"/>
    <property type="match status" value="2"/>
</dbReference>
<dbReference type="InterPro" id="IPR050857">
    <property type="entry name" value="D-2-hydroxyacid_DH"/>
</dbReference>
<dbReference type="InterPro" id="IPR029753">
    <property type="entry name" value="D-isomer_DH_CS"/>
</dbReference>
<dbReference type="InterPro" id="IPR006139">
    <property type="entry name" value="D-isomer_2_OHA_DH_cat_dom"/>
</dbReference>
<evidence type="ECO:0000256" key="2">
    <source>
        <dbReference type="ARBA" id="ARBA00022605"/>
    </source>
</evidence>
<gene>
    <name evidence="8" type="ORF">GCM10008983_07950</name>
</gene>
<dbReference type="PROSITE" id="PS00670">
    <property type="entry name" value="D_2_HYDROXYACID_DH_2"/>
    <property type="match status" value="1"/>
</dbReference>
<keyword evidence="3 5" id="KW-0560">Oxidoreductase</keyword>
<comment type="similarity">
    <text evidence="1 5">Belongs to the D-isomer specific 2-hydroxyacid dehydrogenase family.</text>
</comment>
<keyword evidence="9" id="KW-1185">Reference proteome</keyword>
<dbReference type="PANTHER" id="PTHR42789">
    <property type="entry name" value="D-ISOMER SPECIFIC 2-HYDROXYACID DEHYDROGENASE FAMILY PROTEIN (AFU_ORTHOLOGUE AFUA_6G10090)"/>
    <property type="match status" value="1"/>
</dbReference>
<dbReference type="Pfam" id="PF00389">
    <property type="entry name" value="2-Hacid_dh"/>
    <property type="match status" value="1"/>
</dbReference>
<dbReference type="InterPro" id="IPR029752">
    <property type="entry name" value="D-isomer_DH_CS1"/>
</dbReference>
<dbReference type="PROSITE" id="PS00065">
    <property type="entry name" value="D_2_HYDROXYACID_DH_1"/>
    <property type="match status" value="1"/>
</dbReference>
<dbReference type="InterPro" id="IPR006140">
    <property type="entry name" value="D-isomer_DH_NAD-bd"/>
</dbReference>
<comment type="caution">
    <text evidence="8">The sequence shown here is derived from an EMBL/GenBank/DDBJ whole genome shotgun (WGS) entry which is preliminary data.</text>
</comment>
<dbReference type="PANTHER" id="PTHR42789:SF1">
    <property type="entry name" value="D-ISOMER SPECIFIC 2-HYDROXYACID DEHYDROGENASE FAMILY PROTEIN (AFU_ORTHOLOGUE AFUA_6G10090)"/>
    <property type="match status" value="1"/>
</dbReference>
<feature type="domain" description="D-isomer specific 2-hydroxyacid dehydrogenase NAD-binding" evidence="7">
    <location>
        <begin position="107"/>
        <end position="282"/>
    </location>
</feature>
<evidence type="ECO:0000259" key="6">
    <source>
        <dbReference type="Pfam" id="PF00389"/>
    </source>
</evidence>
<name>A0ABN0Z5S5_9BACI</name>
<accession>A0ABN0Z5S5</accession>
<proteinExistence type="inferred from homology"/>
<evidence type="ECO:0008006" key="10">
    <source>
        <dbReference type="Google" id="ProtNLM"/>
    </source>
</evidence>
<dbReference type="SUPFAM" id="SSF52283">
    <property type="entry name" value="Formate/glycerate dehydrogenase catalytic domain-like"/>
    <property type="match status" value="1"/>
</dbReference>
<protein>
    <recommendedName>
        <fullName evidence="10">D-3-phosphoglycerate dehydrogenase</fullName>
    </recommendedName>
</protein>
<dbReference type="Pfam" id="PF02826">
    <property type="entry name" value="2-Hacid_dh_C"/>
    <property type="match status" value="1"/>
</dbReference>
<organism evidence="8 9">
    <name type="scientific">Lentibacillus halophilus</name>
    <dbReference type="NCBI Taxonomy" id="295065"/>
    <lineage>
        <taxon>Bacteria</taxon>
        <taxon>Bacillati</taxon>
        <taxon>Bacillota</taxon>
        <taxon>Bacilli</taxon>
        <taxon>Bacillales</taxon>
        <taxon>Bacillaceae</taxon>
        <taxon>Lentibacillus</taxon>
    </lineage>
</organism>
<keyword evidence="2" id="KW-0028">Amino-acid biosynthesis</keyword>
<evidence type="ECO:0000256" key="5">
    <source>
        <dbReference type="RuleBase" id="RU003719"/>
    </source>
</evidence>
<evidence type="ECO:0000259" key="7">
    <source>
        <dbReference type="Pfam" id="PF02826"/>
    </source>
</evidence>
<dbReference type="RefSeq" id="WP_343751331.1">
    <property type="nucleotide sequence ID" value="NZ_BAAADM010000020.1"/>
</dbReference>
<evidence type="ECO:0000313" key="9">
    <source>
        <dbReference type="Proteomes" id="UP001501459"/>
    </source>
</evidence>
<dbReference type="Proteomes" id="UP001501459">
    <property type="component" value="Unassembled WGS sequence"/>
</dbReference>
<keyword evidence="4" id="KW-0520">NAD</keyword>
<dbReference type="SUPFAM" id="SSF51735">
    <property type="entry name" value="NAD(P)-binding Rossmann-fold domains"/>
    <property type="match status" value="1"/>
</dbReference>
<reference evidence="8 9" key="1">
    <citation type="journal article" date="2019" name="Int. J. Syst. Evol. Microbiol.">
        <title>The Global Catalogue of Microorganisms (GCM) 10K type strain sequencing project: providing services to taxonomists for standard genome sequencing and annotation.</title>
        <authorList>
            <consortium name="The Broad Institute Genomics Platform"/>
            <consortium name="The Broad Institute Genome Sequencing Center for Infectious Disease"/>
            <person name="Wu L."/>
            <person name="Ma J."/>
        </authorList>
    </citation>
    <scope>NUCLEOTIDE SEQUENCE [LARGE SCALE GENOMIC DNA]</scope>
    <source>
        <strain evidence="8 9">JCM 12149</strain>
    </source>
</reference>
<dbReference type="EMBL" id="BAAADM010000020">
    <property type="protein sequence ID" value="GAA0433784.1"/>
    <property type="molecule type" value="Genomic_DNA"/>
</dbReference>
<dbReference type="InterPro" id="IPR036291">
    <property type="entry name" value="NAD(P)-bd_dom_sf"/>
</dbReference>
<evidence type="ECO:0000256" key="3">
    <source>
        <dbReference type="ARBA" id="ARBA00023002"/>
    </source>
</evidence>
<dbReference type="CDD" id="cd12173">
    <property type="entry name" value="PGDH_4"/>
    <property type="match status" value="1"/>
</dbReference>
<evidence type="ECO:0000256" key="4">
    <source>
        <dbReference type="ARBA" id="ARBA00023027"/>
    </source>
</evidence>
<sequence>MNSTIYIPLDIEKEGKDYLEKNGYRLKFAEDVHKSTLIKDVENCDAILTRSNAIIDEDVIKAGKNLKIISKYGVGINNINVDIATDQGIYVTSTPEANANVVAEHVLAFMLALSKRITIMDEALKAGNFDIRQKVYSDDLEGKNVGVIGLGRIGKLVAEKAHYGFNMNVLGYDPYVTQVPEFVAHKNELEDILQESDFISLHLPKLTSTKHIISSEQFNIMKKNAFFINASRGGTVDESALLSALKNKTIAGAGIDVFEQEPPNTNNELFSLENIIVTPHSAALSKEGARKMSLHAAKQIDQVLKGYTPSWPVNTIN</sequence>
<evidence type="ECO:0000256" key="1">
    <source>
        <dbReference type="ARBA" id="ARBA00005854"/>
    </source>
</evidence>
<evidence type="ECO:0000313" key="8">
    <source>
        <dbReference type="EMBL" id="GAA0433784.1"/>
    </source>
</evidence>
<feature type="domain" description="D-isomer specific 2-hydroxyacid dehydrogenase catalytic" evidence="6">
    <location>
        <begin position="11"/>
        <end position="314"/>
    </location>
</feature>